<dbReference type="InterPro" id="IPR001433">
    <property type="entry name" value="OxRdtase_FAD/NAD-bd"/>
</dbReference>
<dbReference type="Gramene" id="ERN05618">
    <property type="protein sequence ID" value="ERN05618"/>
    <property type="gene ID" value="AMTR_s00006p00057170"/>
</dbReference>
<dbReference type="Proteomes" id="UP000017836">
    <property type="component" value="Unassembled WGS sequence"/>
</dbReference>
<dbReference type="Gene3D" id="2.40.30.10">
    <property type="entry name" value="Translation factors"/>
    <property type="match status" value="1"/>
</dbReference>
<dbReference type="InterPro" id="IPR039261">
    <property type="entry name" value="FNR_nucleotide-bd"/>
</dbReference>
<reference evidence="3" key="1">
    <citation type="journal article" date="2013" name="Science">
        <title>The Amborella genome and the evolution of flowering plants.</title>
        <authorList>
            <consortium name="Amborella Genome Project"/>
        </authorList>
    </citation>
    <scope>NUCLEOTIDE SEQUENCE [LARGE SCALE GENOMIC DNA]</scope>
</reference>
<dbReference type="Pfam" id="PF00175">
    <property type="entry name" value="NAD_binding_1"/>
    <property type="match status" value="1"/>
</dbReference>
<evidence type="ECO:0000259" key="1">
    <source>
        <dbReference type="PROSITE" id="PS51384"/>
    </source>
</evidence>
<protein>
    <recommendedName>
        <fullName evidence="1">FAD-binding FR-type domain-containing protein</fullName>
    </recommendedName>
</protein>
<dbReference type="AlphaFoldDB" id="W1PCD2"/>
<dbReference type="InterPro" id="IPR017938">
    <property type="entry name" value="Riboflavin_synthase-like_b-brl"/>
</dbReference>
<name>W1PCD2_AMBTC</name>
<dbReference type="HOGENOM" id="CLU_066103_0_0_1"/>
<accession>W1PCD2</accession>
<proteinExistence type="predicted"/>
<dbReference type="PANTHER" id="PTHR47215">
    <property type="match status" value="1"/>
</dbReference>
<dbReference type="PRINTS" id="PR00410">
    <property type="entry name" value="PHEHYDRXLASE"/>
</dbReference>
<evidence type="ECO:0000313" key="3">
    <source>
        <dbReference type="Proteomes" id="UP000017836"/>
    </source>
</evidence>
<gene>
    <name evidence="2" type="ORF">AMTR_s00006p00057170</name>
</gene>
<feature type="domain" description="FAD-binding FR-type" evidence="1">
    <location>
        <begin position="50"/>
        <end position="157"/>
    </location>
</feature>
<dbReference type="GO" id="GO:0009507">
    <property type="term" value="C:chloroplast"/>
    <property type="evidence" value="ECO:0000318"/>
    <property type="project" value="GO_Central"/>
</dbReference>
<dbReference type="OMA" id="NTARYGK"/>
<dbReference type="PROSITE" id="PS51384">
    <property type="entry name" value="FAD_FR"/>
    <property type="match status" value="1"/>
</dbReference>
<dbReference type="InterPro" id="IPR017927">
    <property type="entry name" value="FAD-bd_FR_type"/>
</dbReference>
<dbReference type="Gene3D" id="3.40.50.80">
    <property type="entry name" value="Nucleotide-binding domain of ferredoxin-NADP reductase (FNR) module"/>
    <property type="match status" value="1"/>
</dbReference>
<dbReference type="EMBL" id="KI393980">
    <property type="protein sequence ID" value="ERN05618.1"/>
    <property type="molecule type" value="Genomic_DNA"/>
</dbReference>
<dbReference type="CDD" id="cd00322">
    <property type="entry name" value="FNR_like"/>
    <property type="match status" value="1"/>
</dbReference>
<dbReference type="PANTHER" id="PTHR47215:SF1">
    <property type="entry name" value="F9L1.8 PROTEIN"/>
    <property type="match status" value="1"/>
</dbReference>
<dbReference type="eggNOG" id="ENOG502QQ7C">
    <property type="taxonomic scope" value="Eukaryota"/>
</dbReference>
<dbReference type="SUPFAM" id="SSF63380">
    <property type="entry name" value="Riboflavin synthase domain-like"/>
    <property type="match status" value="1"/>
</dbReference>
<organism evidence="2 3">
    <name type="scientific">Amborella trichopoda</name>
    <dbReference type="NCBI Taxonomy" id="13333"/>
    <lineage>
        <taxon>Eukaryota</taxon>
        <taxon>Viridiplantae</taxon>
        <taxon>Streptophyta</taxon>
        <taxon>Embryophyta</taxon>
        <taxon>Tracheophyta</taxon>
        <taxon>Spermatophyta</taxon>
        <taxon>Magnoliopsida</taxon>
        <taxon>Amborellales</taxon>
        <taxon>Amborellaceae</taxon>
        <taxon>Amborella</taxon>
    </lineage>
</organism>
<dbReference type="STRING" id="13333.W1PCD2"/>
<dbReference type="SUPFAM" id="SSF52343">
    <property type="entry name" value="Ferredoxin reductase-like, C-terminal NADP-linked domain"/>
    <property type="match status" value="1"/>
</dbReference>
<keyword evidence="3" id="KW-1185">Reference proteome</keyword>
<sequence length="331" mass="36410">MAFSLSSAPALSSSSHAAFLMPRLSLLRRLSVPRHGRRLFAVAQQQQEQEQWSVAKLARICPAAESIFHLTMDISDAPSLGTSYTMPGQYLQARAASEPSPSVFLSIASPPALAAKEGVLEFLVKSVEGSAAGVLCAMREGEEVELSPVMGRGFNIPEIEPTPEFPSVFIFATGTGISPIRSLIESGFDADKRPDVRLYYGARNLQRMAYQDRFKHWESSGIKIIPVLSRPDDSWKGERGYVQAAFARAKQISDPFETGAVLCGHKQMTEIRTNLPFTVDVGHLSTVHRLFAVHVGHLSTVHRLFAVHVGHLSTVYRLFTVHNGHLYRPAC</sequence>
<dbReference type="GO" id="GO:0004324">
    <property type="term" value="F:ferredoxin-NADP+ reductase activity"/>
    <property type="evidence" value="ECO:0000318"/>
    <property type="project" value="GO_Central"/>
</dbReference>
<evidence type="ECO:0000313" key="2">
    <source>
        <dbReference type="EMBL" id="ERN05618.1"/>
    </source>
</evidence>